<evidence type="ECO:0000313" key="2">
    <source>
        <dbReference type="EMBL" id="AEM41030.1"/>
    </source>
</evidence>
<dbReference type="InterPro" id="IPR038765">
    <property type="entry name" value="Papain-like_cys_pep_sf"/>
</dbReference>
<dbReference type="KEGG" id="kvl:KVU_1191"/>
<dbReference type="eggNOG" id="COG1305">
    <property type="taxonomic scope" value="Bacteria"/>
</dbReference>
<protein>
    <submittedName>
        <fullName evidence="2">Putative transglutaminase protein</fullName>
    </submittedName>
</protein>
<dbReference type="InterPro" id="IPR013589">
    <property type="entry name" value="Bac_transglu_N"/>
</dbReference>
<dbReference type="OrthoDB" id="9804023at2"/>
<dbReference type="PANTHER" id="PTHR33490:SF6">
    <property type="entry name" value="SLL1049 PROTEIN"/>
    <property type="match status" value="1"/>
</dbReference>
<proteinExistence type="predicted"/>
<dbReference type="SUPFAM" id="SSF54001">
    <property type="entry name" value="Cysteine proteinases"/>
    <property type="match status" value="1"/>
</dbReference>
<evidence type="ECO:0000313" key="3">
    <source>
        <dbReference type="Proteomes" id="UP000000692"/>
    </source>
</evidence>
<dbReference type="PATRIC" id="fig|759362.5.peg.1227"/>
<evidence type="ECO:0000259" key="1">
    <source>
        <dbReference type="SMART" id="SM00460"/>
    </source>
</evidence>
<dbReference type="Pfam" id="PF01841">
    <property type="entry name" value="Transglut_core"/>
    <property type="match status" value="1"/>
</dbReference>
<feature type="domain" description="Transglutaminase-like" evidence="1">
    <location>
        <begin position="162"/>
        <end position="224"/>
    </location>
</feature>
<keyword evidence="3" id="KW-1185">Reference proteome</keyword>
<organism evidence="2 3">
    <name type="scientific">Ketogulonicigenium vulgare (strain WSH-001)</name>
    <dbReference type="NCBI Taxonomy" id="759362"/>
    <lineage>
        <taxon>Bacteria</taxon>
        <taxon>Pseudomonadati</taxon>
        <taxon>Pseudomonadota</taxon>
        <taxon>Alphaproteobacteria</taxon>
        <taxon>Rhodobacterales</taxon>
        <taxon>Roseobacteraceae</taxon>
        <taxon>Ketogulonicigenium</taxon>
    </lineage>
</organism>
<name>F9Y7A2_KETVW</name>
<sequence length="268" mass="28802">MSEMMRLNIRHVTSYDYDGPVPYGLLQLRMTPRPGATQNVIAWKTTVAGGKMQLAFDDQHSNRVELLAFDPGTTALQIISEGVVEVRDAAGVTGLHQGYAPLWLFERPTPRTQSGAKVRALVASISKGLPSLEAMHVLMAAVSDAVRYKIGETDSGTTAEEALTLGQGVCQDHAHVFISAARLMGYPARYVSGYLSSDGDSDAAHAWAEAYLPDLGWVGFDAANSICPDARYVRVATGLDYAEAAPVSGTRHGPAEERLSVNVVVQQQ</sequence>
<dbReference type="Proteomes" id="UP000000692">
    <property type="component" value="Chromosome"/>
</dbReference>
<dbReference type="PANTHER" id="PTHR33490">
    <property type="entry name" value="BLR5614 PROTEIN-RELATED"/>
    <property type="match status" value="1"/>
</dbReference>
<dbReference type="Pfam" id="PF08379">
    <property type="entry name" value="Bact_transglu_N"/>
    <property type="match status" value="1"/>
</dbReference>
<gene>
    <name evidence="2" type="ordered locus">KVU_1191</name>
</gene>
<dbReference type="AlphaFoldDB" id="F9Y7A2"/>
<reference evidence="2 3" key="1">
    <citation type="journal article" date="2011" name="J. Bacteriol.">
        <title>Complete genome sequence of the industrial strain Ketogulonicigenium vulgare WSH-001.</title>
        <authorList>
            <person name="Liu L."/>
            <person name="Li Y."/>
            <person name="Zhang J."/>
            <person name="Zhou Z."/>
            <person name="Liu J."/>
            <person name="Li X."/>
            <person name="Zhou J."/>
            <person name="Du G."/>
            <person name="Wang L."/>
            <person name="Chen J."/>
        </authorList>
    </citation>
    <scope>NUCLEOTIDE SEQUENCE [LARGE SCALE GENOMIC DNA]</scope>
    <source>
        <strain evidence="2 3">WSH-001</strain>
    </source>
</reference>
<dbReference type="InterPro" id="IPR002931">
    <property type="entry name" value="Transglutaminase-like"/>
</dbReference>
<dbReference type="Gene3D" id="3.10.620.30">
    <property type="match status" value="1"/>
</dbReference>
<dbReference type="HOGENOM" id="CLU_008973_1_2_5"/>
<dbReference type="SMART" id="SM00460">
    <property type="entry name" value="TGc"/>
    <property type="match status" value="1"/>
</dbReference>
<accession>F9Y7A2</accession>
<dbReference type="EMBL" id="CP002018">
    <property type="protein sequence ID" value="AEM41030.1"/>
    <property type="molecule type" value="Genomic_DNA"/>
</dbReference>
<dbReference type="RefSeq" id="WP_014537781.1">
    <property type="nucleotide sequence ID" value="NC_017384.1"/>
</dbReference>